<organism evidence="2">
    <name type="scientific">Scolytinae sp. BMNH 1040331</name>
    <dbReference type="NCBI Taxonomy" id="1903791"/>
    <lineage>
        <taxon>Eukaryota</taxon>
        <taxon>Metazoa</taxon>
        <taxon>Ecdysozoa</taxon>
        <taxon>Arthropoda</taxon>
        <taxon>Hexapoda</taxon>
        <taxon>Insecta</taxon>
        <taxon>Pterygota</taxon>
        <taxon>Neoptera</taxon>
        <taxon>Endopterygota</taxon>
        <taxon>Coleoptera</taxon>
        <taxon>Polyphaga</taxon>
        <taxon>Cucujiformia</taxon>
        <taxon>Curculionidae</taxon>
        <taxon>Scolytinae</taxon>
    </lineage>
</organism>
<accession>A0A343A4S7</accession>
<keyword evidence="1" id="KW-0472">Membrane</keyword>
<dbReference type="EMBL" id="KX035190">
    <property type="protein sequence ID" value="AOY39555.1"/>
    <property type="molecule type" value="Genomic_DNA"/>
</dbReference>
<evidence type="ECO:0000313" key="2">
    <source>
        <dbReference type="EMBL" id="AOY39555.1"/>
    </source>
</evidence>
<dbReference type="AlphaFoldDB" id="A0A343A4S7"/>
<name>A0A343A4S7_9CUCU</name>
<geneLocation type="mitochondrion" evidence="2"/>
<reference evidence="2" key="1">
    <citation type="submission" date="2016-04" db="EMBL/GenBank/DDBJ databases">
        <title>Mitochondria of Scolytid beetles.</title>
        <authorList>
            <person name="Miller K."/>
            <person name="Linard B."/>
            <person name="Vogler A.P."/>
        </authorList>
    </citation>
    <scope>NUCLEOTIDE SEQUENCE</scope>
</reference>
<feature type="transmembrane region" description="Helical" evidence="1">
    <location>
        <begin position="12"/>
        <end position="30"/>
    </location>
</feature>
<keyword evidence="1" id="KW-1133">Transmembrane helix</keyword>
<gene>
    <name evidence="2" type="primary">atp8</name>
</gene>
<proteinExistence type="predicted"/>
<protein>
    <submittedName>
        <fullName evidence="2">ATP synthase F0 subunit 8</fullName>
    </submittedName>
</protein>
<keyword evidence="2" id="KW-0496">Mitochondrion</keyword>
<sequence length="51" mass="6414">MPQMSPLQWTPLYFYFTILFMMIMMINYYLQKNSSIKKQTNLNKMIINWKW</sequence>
<evidence type="ECO:0000256" key="1">
    <source>
        <dbReference type="SAM" id="Phobius"/>
    </source>
</evidence>
<keyword evidence="1" id="KW-0812">Transmembrane</keyword>